<evidence type="ECO:0000313" key="1">
    <source>
        <dbReference type="EMBL" id="CDF04554.1"/>
    </source>
</evidence>
<sequence length="40" mass="4413">MENCGIYDNVIRFLCPLVVTDAQLDAGLDILEQAILTCTK</sequence>
<keyword evidence="1" id="KW-0808">Transferase</keyword>
<dbReference type="EMBL" id="CBKE010000099">
    <property type="protein sequence ID" value="CDF04554.1"/>
    <property type="molecule type" value="Genomic_DNA"/>
</dbReference>
<organism evidence="1">
    <name type="scientific">Megasphaera elsdenii CAG:570</name>
    <dbReference type="NCBI Taxonomy" id="1263087"/>
    <lineage>
        <taxon>Bacteria</taxon>
        <taxon>Bacillati</taxon>
        <taxon>Bacillota</taxon>
        <taxon>Negativicutes</taxon>
        <taxon>Veillonellales</taxon>
        <taxon>Veillonellaceae</taxon>
        <taxon>Megasphaera</taxon>
    </lineage>
</organism>
<dbReference type="Gene3D" id="3.90.1150.10">
    <property type="entry name" value="Aspartate Aminotransferase, domain 1"/>
    <property type="match status" value="1"/>
</dbReference>
<dbReference type="SUPFAM" id="SSF53383">
    <property type="entry name" value="PLP-dependent transferases"/>
    <property type="match status" value="1"/>
</dbReference>
<dbReference type="InterPro" id="IPR015424">
    <property type="entry name" value="PyrdxlP-dep_Trfase"/>
</dbReference>
<dbReference type="AlphaFoldDB" id="R7MTP3"/>
<keyword evidence="1" id="KW-0032">Aminotransferase</keyword>
<dbReference type="GO" id="GO:0008483">
    <property type="term" value="F:transaminase activity"/>
    <property type="evidence" value="ECO:0007669"/>
    <property type="project" value="UniProtKB-KW"/>
</dbReference>
<dbReference type="InterPro" id="IPR015422">
    <property type="entry name" value="PyrdxlP-dep_Trfase_small"/>
</dbReference>
<protein>
    <submittedName>
        <fullName evidence="1">4-aminobutyrate aminotransferase</fullName>
    </submittedName>
</protein>
<name>R7MTP3_MEGEL</name>
<accession>R7MTP3</accession>
<dbReference type="Proteomes" id="UP000017908">
    <property type="component" value="Unassembled WGS sequence"/>
</dbReference>
<proteinExistence type="predicted"/>
<gene>
    <name evidence="1" type="ORF">BN715_00903</name>
</gene>
<comment type="caution">
    <text evidence="1">The sequence shown here is derived from an EMBL/GenBank/DDBJ whole genome shotgun (WGS) entry which is preliminary data.</text>
</comment>
<reference evidence="1" key="1">
    <citation type="submission" date="2012-11" db="EMBL/GenBank/DDBJ databases">
        <title>Dependencies among metagenomic species, viruses, plasmids and units of genetic variation.</title>
        <authorList>
            <person name="Nielsen H.B."/>
            <person name="Almeida M."/>
            <person name="Juncker A.S."/>
            <person name="Rasmussen S."/>
            <person name="Li J."/>
            <person name="Sunagawa S."/>
            <person name="Plichta D."/>
            <person name="Gautier L."/>
            <person name="Le Chatelier E."/>
            <person name="Peletier E."/>
            <person name="Bonde I."/>
            <person name="Nielsen T."/>
            <person name="Manichanh C."/>
            <person name="Arumugam M."/>
            <person name="Batto J."/>
            <person name="Santos M.B.Q.D."/>
            <person name="Blom N."/>
            <person name="Borruel N."/>
            <person name="Burgdorf K.S."/>
            <person name="Boumezbeur F."/>
            <person name="Casellas F."/>
            <person name="Dore J."/>
            <person name="Guarner F."/>
            <person name="Hansen T."/>
            <person name="Hildebrand F."/>
            <person name="Kaas R.S."/>
            <person name="Kennedy S."/>
            <person name="Kristiansen K."/>
            <person name="Kultima J.R."/>
            <person name="Leonard P."/>
            <person name="Levenez F."/>
            <person name="Lund O."/>
            <person name="Moumen B."/>
            <person name="Le Paslier D."/>
            <person name="Pons N."/>
            <person name="Pedersen O."/>
            <person name="Prifti E."/>
            <person name="Qin J."/>
            <person name="Raes J."/>
            <person name="Tap J."/>
            <person name="Tims S."/>
            <person name="Ussery D.W."/>
            <person name="Yamada T."/>
            <person name="MetaHit consortium"/>
            <person name="Renault P."/>
            <person name="Sicheritz-Ponten T."/>
            <person name="Bork P."/>
            <person name="Wang J."/>
            <person name="Brunak S."/>
            <person name="Ehrlich S.D."/>
        </authorList>
    </citation>
    <scope>NUCLEOTIDE SEQUENCE [LARGE SCALE GENOMIC DNA]</scope>
</reference>